<feature type="compositionally biased region" description="Polar residues" evidence="1">
    <location>
        <begin position="82"/>
        <end position="95"/>
    </location>
</feature>
<reference evidence="3" key="1">
    <citation type="journal article" date="2020" name="mSystems">
        <title>Genome- and Community-Level Interaction Insights into Carbon Utilization and Element Cycling Functions of Hydrothermarchaeota in Hydrothermal Sediment.</title>
        <authorList>
            <person name="Zhou Z."/>
            <person name="Liu Y."/>
            <person name="Xu W."/>
            <person name="Pan J."/>
            <person name="Luo Z.H."/>
            <person name="Li M."/>
        </authorList>
    </citation>
    <scope>NUCLEOTIDE SEQUENCE [LARGE SCALE GENOMIC DNA]</scope>
    <source>
        <strain evidence="3">SpSt-417</strain>
    </source>
</reference>
<evidence type="ECO:0000313" key="3">
    <source>
        <dbReference type="EMBL" id="HGW29462.1"/>
    </source>
</evidence>
<feature type="region of interest" description="Disordered" evidence="1">
    <location>
        <begin position="60"/>
        <end position="118"/>
    </location>
</feature>
<accession>A0A7C4XUX8</accession>
<dbReference type="InterPro" id="IPR009061">
    <property type="entry name" value="DNA-bd_dom_put_sf"/>
</dbReference>
<keyword evidence="3" id="KW-0238">DNA-binding</keyword>
<organism evidence="3">
    <name type="scientific">candidate division WWE3 bacterium</name>
    <dbReference type="NCBI Taxonomy" id="2053526"/>
    <lineage>
        <taxon>Bacteria</taxon>
        <taxon>Katanobacteria</taxon>
    </lineage>
</organism>
<dbReference type="Pfam" id="PF12728">
    <property type="entry name" value="HTH_17"/>
    <property type="match status" value="1"/>
</dbReference>
<dbReference type="AlphaFoldDB" id="A0A7C4XUX8"/>
<feature type="compositionally biased region" description="Polar residues" evidence="1">
    <location>
        <begin position="60"/>
        <end position="73"/>
    </location>
</feature>
<feature type="domain" description="Helix-turn-helix" evidence="2">
    <location>
        <begin position="10"/>
        <end position="59"/>
    </location>
</feature>
<sequence>MNYLDLEDRLYTSTEVARILGVSLRSVYRYLEDNKLDAEIKTATGRHRFTKQNILDFLSPQGSRKTSVQPSNTSEKDVEVSVSPNLVSRSNTVSRMTELEEDKPEPAAAQRKPQPKKLTPIVEDEEDTTVEIIEEKVEIRQSSTSVEDDEEVDWLAKFRAAAEKYKAEVKAAEEPVVETRQAPKAHVSELTSFVDEEEVEEPVAKKSSSEYYYTSSVGGLKDIAQNLDKSATKASLDYAFTMDAGLSLHKPIRPFSLIHAYVRSEDLPFFEKILGLSQVDKSDAQLCLIASDDNELFQSAVEVHGLKVVSDAQLKADLISEGKADLAKELS</sequence>
<evidence type="ECO:0000259" key="2">
    <source>
        <dbReference type="Pfam" id="PF12728"/>
    </source>
</evidence>
<evidence type="ECO:0000256" key="1">
    <source>
        <dbReference type="SAM" id="MobiDB-lite"/>
    </source>
</evidence>
<proteinExistence type="predicted"/>
<protein>
    <submittedName>
        <fullName evidence="3">DNA-binding protein</fullName>
    </submittedName>
</protein>
<comment type="caution">
    <text evidence="3">The sequence shown here is derived from an EMBL/GenBank/DDBJ whole genome shotgun (WGS) entry which is preliminary data.</text>
</comment>
<name>A0A7C4XUX8_UNCKA</name>
<dbReference type="GO" id="GO:0003677">
    <property type="term" value="F:DNA binding"/>
    <property type="evidence" value="ECO:0007669"/>
    <property type="project" value="UniProtKB-KW"/>
</dbReference>
<dbReference type="EMBL" id="DSRT01000047">
    <property type="protein sequence ID" value="HGW29462.1"/>
    <property type="molecule type" value="Genomic_DNA"/>
</dbReference>
<dbReference type="SUPFAM" id="SSF46955">
    <property type="entry name" value="Putative DNA-binding domain"/>
    <property type="match status" value="1"/>
</dbReference>
<gene>
    <name evidence="3" type="ORF">ENR63_00875</name>
</gene>
<dbReference type="InterPro" id="IPR041657">
    <property type="entry name" value="HTH_17"/>
</dbReference>